<feature type="domain" description="Transketolase-like pyrimidine-binding" evidence="11">
    <location>
        <begin position="316"/>
        <end position="480"/>
    </location>
</feature>
<dbReference type="CDD" id="cd02007">
    <property type="entry name" value="TPP_DXS"/>
    <property type="match status" value="1"/>
</dbReference>
<dbReference type="GO" id="GO:0016114">
    <property type="term" value="P:terpenoid biosynthetic process"/>
    <property type="evidence" value="ECO:0007669"/>
    <property type="project" value="UniProtKB-UniRule"/>
</dbReference>
<dbReference type="PANTHER" id="PTHR43322:SF5">
    <property type="entry name" value="1-DEOXY-D-XYLULOSE-5-PHOSPHATE SYNTHASE, CHLOROPLASTIC"/>
    <property type="match status" value="1"/>
</dbReference>
<dbReference type="Pfam" id="PF13292">
    <property type="entry name" value="DXP_synthase_N"/>
    <property type="match status" value="1"/>
</dbReference>
<dbReference type="InterPro" id="IPR009014">
    <property type="entry name" value="Transketo_C/PFOR_II"/>
</dbReference>
<keyword evidence="7 10" id="KW-0784">Thiamine biosynthesis</keyword>
<feature type="binding site" evidence="10">
    <location>
        <begin position="148"/>
        <end position="149"/>
    </location>
    <ligand>
        <name>thiamine diphosphate</name>
        <dbReference type="ChEBI" id="CHEBI:58937"/>
    </ligand>
</feature>
<keyword evidence="13" id="KW-1185">Reference proteome</keyword>
<dbReference type="Proteomes" id="UP000620366">
    <property type="component" value="Unassembled WGS sequence"/>
</dbReference>
<dbReference type="GO" id="GO:0000287">
    <property type="term" value="F:magnesium ion binding"/>
    <property type="evidence" value="ECO:0007669"/>
    <property type="project" value="UniProtKB-UniRule"/>
</dbReference>
<feature type="binding site" evidence="10">
    <location>
        <position position="287"/>
    </location>
    <ligand>
        <name>thiamine diphosphate</name>
        <dbReference type="ChEBI" id="CHEBI:58937"/>
    </ligand>
</feature>
<dbReference type="GO" id="GO:0030976">
    <property type="term" value="F:thiamine pyrophosphate binding"/>
    <property type="evidence" value="ECO:0007669"/>
    <property type="project" value="UniProtKB-UniRule"/>
</dbReference>
<comment type="catalytic activity">
    <reaction evidence="10">
        <text>D-glyceraldehyde 3-phosphate + pyruvate + H(+) = 1-deoxy-D-xylulose 5-phosphate + CO2</text>
        <dbReference type="Rhea" id="RHEA:12605"/>
        <dbReference type="ChEBI" id="CHEBI:15361"/>
        <dbReference type="ChEBI" id="CHEBI:15378"/>
        <dbReference type="ChEBI" id="CHEBI:16526"/>
        <dbReference type="ChEBI" id="CHEBI:57792"/>
        <dbReference type="ChEBI" id="CHEBI:59776"/>
        <dbReference type="EC" id="2.2.1.7"/>
    </reaction>
</comment>
<dbReference type="EMBL" id="JACRSP010000001">
    <property type="protein sequence ID" value="MBC8535551.1"/>
    <property type="molecule type" value="Genomic_DNA"/>
</dbReference>
<dbReference type="GO" id="GO:0009228">
    <property type="term" value="P:thiamine biosynthetic process"/>
    <property type="evidence" value="ECO:0007669"/>
    <property type="project" value="UniProtKB-UniRule"/>
</dbReference>
<keyword evidence="8 10" id="KW-0786">Thiamine pyrophosphate</keyword>
<reference evidence="12" key="1">
    <citation type="submission" date="2020-08" db="EMBL/GenBank/DDBJ databases">
        <title>Genome public.</title>
        <authorList>
            <person name="Liu C."/>
            <person name="Sun Q."/>
        </authorList>
    </citation>
    <scope>NUCLEOTIDE SEQUENCE</scope>
    <source>
        <strain evidence="12">BX7</strain>
    </source>
</reference>
<name>A0A926HUH1_9FIRM</name>
<comment type="cofactor">
    <cofactor evidence="10">
        <name>Mg(2+)</name>
        <dbReference type="ChEBI" id="CHEBI:18420"/>
    </cofactor>
    <text evidence="10">Binds 1 Mg(2+) ion per subunit.</text>
</comment>
<feature type="binding site" evidence="10">
    <location>
        <position position="75"/>
    </location>
    <ligand>
        <name>thiamine diphosphate</name>
        <dbReference type="ChEBI" id="CHEBI:58937"/>
    </ligand>
</feature>
<dbReference type="EC" id="2.2.1.7" evidence="10"/>
<keyword evidence="9 10" id="KW-0414">Isoprene biosynthesis</keyword>
<dbReference type="PROSITE" id="PS00801">
    <property type="entry name" value="TRANSKETOLASE_1"/>
    <property type="match status" value="1"/>
</dbReference>
<dbReference type="SUPFAM" id="SSF52922">
    <property type="entry name" value="TK C-terminal domain-like"/>
    <property type="match status" value="1"/>
</dbReference>
<evidence type="ECO:0000259" key="11">
    <source>
        <dbReference type="SMART" id="SM00861"/>
    </source>
</evidence>
<feature type="binding site" evidence="10">
    <location>
        <position position="147"/>
    </location>
    <ligand>
        <name>Mg(2+)</name>
        <dbReference type="ChEBI" id="CHEBI:18420"/>
    </ligand>
</feature>
<evidence type="ECO:0000256" key="1">
    <source>
        <dbReference type="ARBA" id="ARBA00004980"/>
    </source>
</evidence>
<dbReference type="NCBIfam" id="NF003933">
    <property type="entry name" value="PRK05444.2-2"/>
    <property type="match status" value="1"/>
</dbReference>
<dbReference type="InterPro" id="IPR005475">
    <property type="entry name" value="Transketolase-like_Pyr-bd"/>
</dbReference>
<comment type="subunit">
    <text evidence="3 10">Homodimer.</text>
</comment>
<gene>
    <name evidence="10" type="primary">dxs</name>
    <name evidence="12" type="ORF">H8695_02425</name>
</gene>
<feature type="binding site" evidence="10">
    <location>
        <position position="176"/>
    </location>
    <ligand>
        <name>thiamine diphosphate</name>
        <dbReference type="ChEBI" id="CHEBI:58937"/>
    </ligand>
</feature>
<accession>A0A926HUH1</accession>
<dbReference type="Gene3D" id="3.40.50.920">
    <property type="match status" value="1"/>
</dbReference>
<dbReference type="SMART" id="SM00861">
    <property type="entry name" value="Transket_pyr"/>
    <property type="match status" value="1"/>
</dbReference>
<organism evidence="12 13">
    <name type="scientific">Feifania hominis</name>
    <dbReference type="NCBI Taxonomy" id="2763660"/>
    <lineage>
        <taxon>Bacteria</taxon>
        <taxon>Bacillati</taxon>
        <taxon>Bacillota</taxon>
        <taxon>Clostridia</taxon>
        <taxon>Eubacteriales</taxon>
        <taxon>Feifaniaceae</taxon>
        <taxon>Feifania</taxon>
    </lineage>
</organism>
<protein>
    <recommendedName>
        <fullName evidence="10">1-deoxy-D-xylulose-5-phosphate synthase</fullName>
        <ecNumber evidence="10">2.2.1.7</ecNumber>
    </recommendedName>
    <alternativeName>
        <fullName evidence="10">1-deoxyxylulose-5-phosphate synthase</fullName>
        <shortName evidence="10">DXP synthase</shortName>
        <shortName evidence="10">DXPS</shortName>
    </alternativeName>
</protein>
<comment type="function">
    <text evidence="10">Catalyzes the acyloin condensation reaction between C atoms 2 and 3 of pyruvate and glyceraldehyde 3-phosphate to yield 1-deoxy-D-xylulose-5-phosphate (DXP).</text>
</comment>
<dbReference type="SUPFAM" id="SSF52518">
    <property type="entry name" value="Thiamin diphosphate-binding fold (THDP-binding)"/>
    <property type="match status" value="2"/>
</dbReference>
<dbReference type="InterPro" id="IPR049557">
    <property type="entry name" value="Transketolase_CS"/>
</dbReference>
<evidence type="ECO:0000256" key="5">
    <source>
        <dbReference type="ARBA" id="ARBA00022723"/>
    </source>
</evidence>
<evidence type="ECO:0000256" key="3">
    <source>
        <dbReference type="ARBA" id="ARBA00011738"/>
    </source>
</evidence>
<evidence type="ECO:0000256" key="4">
    <source>
        <dbReference type="ARBA" id="ARBA00022679"/>
    </source>
</evidence>
<comment type="cofactor">
    <cofactor evidence="10">
        <name>thiamine diphosphate</name>
        <dbReference type="ChEBI" id="CHEBI:58937"/>
    </cofactor>
    <text evidence="10">Binds 1 thiamine pyrophosphate per subunit.</text>
</comment>
<dbReference type="InterPro" id="IPR005477">
    <property type="entry name" value="Dxylulose-5-P_synthase"/>
</dbReference>
<dbReference type="GO" id="GO:0005829">
    <property type="term" value="C:cytosol"/>
    <property type="evidence" value="ECO:0007669"/>
    <property type="project" value="TreeGrafter"/>
</dbReference>
<feature type="binding site" evidence="10">
    <location>
        <begin position="116"/>
        <end position="118"/>
    </location>
    <ligand>
        <name>thiamine diphosphate</name>
        <dbReference type="ChEBI" id="CHEBI:58937"/>
    </ligand>
</feature>
<dbReference type="GO" id="GO:0019288">
    <property type="term" value="P:isopentenyl diphosphate biosynthetic process, methylerythritol 4-phosphate pathway"/>
    <property type="evidence" value="ECO:0007669"/>
    <property type="project" value="TreeGrafter"/>
</dbReference>
<evidence type="ECO:0000256" key="10">
    <source>
        <dbReference type="HAMAP-Rule" id="MF_00315"/>
    </source>
</evidence>
<dbReference type="PANTHER" id="PTHR43322">
    <property type="entry name" value="1-D-DEOXYXYLULOSE 5-PHOSPHATE SYNTHASE-RELATED"/>
    <property type="match status" value="1"/>
</dbReference>
<feature type="binding site" evidence="10">
    <location>
        <position position="367"/>
    </location>
    <ligand>
        <name>thiamine diphosphate</name>
        <dbReference type="ChEBI" id="CHEBI:58937"/>
    </ligand>
</feature>
<dbReference type="GO" id="GO:0008661">
    <property type="term" value="F:1-deoxy-D-xylulose-5-phosphate synthase activity"/>
    <property type="evidence" value="ECO:0007669"/>
    <property type="project" value="UniProtKB-UniRule"/>
</dbReference>
<keyword evidence="6 10" id="KW-0460">Magnesium</keyword>
<evidence type="ECO:0000256" key="8">
    <source>
        <dbReference type="ARBA" id="ARBA00023052"/>
    </source>
</evidence>
<keyword evidence="5 10" id="KW-0479">Metal-binding</keyword>
<keyword evidence="4 10" id="KW-0808">Transferase</keyword>
<dbReference type="NCBIfam" id="TIGR00204">
    <property type="entry name" value="dxs"/>
    <property type="match status" value="1"/>
</dbReference>
<feature type="binding site" evidence="10">
    <location>
        <position position="176"/>
    </location>
    <ligand>
        <name>Mg(2+)</name>
        <dbReference type="ChEBI" id="CHEBI:18420"/>
    </ligand>
</feature>
<evidence type="ECO:0000313" key="12">
    <source>
        <dbReference type="EMBL" id="MBC8535551.1"/>
    </source>
</evidence>
<dbReference type="InterPro" id="IPR033248">
    <property type="entry name" value="Transketolase_C"/>
</dbReference>
<dbReference type="RefSeq" id="WP_249299278.1">
    <property type="nucleotide sequence ID" value="NZ_JACRSP010000001.1"/>
</dbReference>
<evidence type="ECO:0000256" key="6">
    <source>
        <dbReference type="ARBA" id="ARBA00022842"/>
    </source>
</evidence>
<dbReference type="HAMAP" id="MF_00315">
    <property type="entry name" value="DXP_synth"/>
    <property type="match status" value="1"/>
</dbReference>
<dbReference type="Pfam" id="PF02780">
    <property type="entry name" value="Transketolase_C"/>
    <property type="match status" value="1"/>
</dbReference>
<dbReference type="Gene3D" id="3.40.50.970">
    <property type="match status" value="2"/>
</dbReference>
<dbReference type="CDD" id="cd07033">
    <property type="entry name" value="TPP_PYR_DXS_TK_like"/>
    <property type="match status" value="1"/>
</dbReference>
<dbReference type="Pfam" id="PF02779">
    <property type="entry name" value="Transket_pyr"/>
    <property type="match status" value="1"/>
</dbReference>
<evidence type="ECO:0000256" key="7">
    <source>
        <dbReference type="ARBA" id="ARBA00022977"/>
    </source>
</evidence>
<dbReference type="AlphaFoldDB" id="A0A926HUH1"/>
<evidence type="ECO:0000313" key="13">
    <source>
        <dbReference type="Proteomes" id="UP000620366"/>
    </source>
</evidence>
<sequence>MNHPTLERIDNADKIKAASLSELDMLAADIRSFLIEHISKTGGHLASNLGVVELTIALHNVLNFPQDQVVFDVGHQAYTHKILTGRRDRFDTLRQFQGLSGFPKPHESDCDAFGTGHSSTSISAAVGLATAKKLRGEAGHVVAVIGDGAMTGGLAYEGLNNITEELDNLIIVLNDNELSISKNVGSLAEYLAKLTSKPAYFRIKDATKKVVLHIPLIGRGLYRVIHDTKSVFKTLLVGSNFFEDLGITYFGPIDGHDIKAVSKVLGRAMTIGKPALIHLKTVKGKGYVYAENDPTAFHGIASFDMDTGEHPSNLTDSFSKVFGDSLYALAQQDERICAITAAMTEGVSLCRFAAAMPQRFFDVGIAEGHAVTFAAGLAKAGMRPCFAVYSSFLQRAYDEIVHDVALQNLPVTFLVDRAGIVGEDGETHQGIFDVSYLTSIPNMTVYSPYTYTQLKALLGEMGRCEGPTAIRIPRGGMEGRFADCYEIGDYAVYGREDASAAVVTYGRMTAQALDACEELEKSGIHTKVISLLKIKPIDFDALFCALAHCRKVVFLEESERIGGIAQQLAAELLSRRFAGRYTILALNDTYVEQGKPQQLLRVYGISAQDVVRAIAEEDAGEREEET</sequence>
<comment type="caution">
    <text evidence="12">The sequence shown here is derived from an EMBL/GenBank/DDBJ whole genome shotgun (WGS) entry which is preliminary data.</text>
</comment>
<comment type="similarity">
    <text evidence="2 10">Belongs to the transketolase family. DXPS subfamily.</text>
</comment>
<proteinExistence type="inferred from homology"/>
<comment type="pathway">
    <text evidence="1 10">Metabolic intermediate biosynthesis; 1-deoxy-D-xylulose 5-phosphate biosynthesis; 1-deoxy-D-xylulose 5-phosphate from D-glyceraldehyde 3-phosphate and pyruvate: step 1/1.</text>
</comment>
<evidence type="ECO:0000256" key="2">
    <source>
        <dbReference type="ARBA" id="ARBA00011081"/>
    </source>
</evidence>
<evidence type="ECO:0000256" key="9">
    <source>
        <dbReference type="ARBA" id="ARBA00023229"/>
    </source>
</evidence>
<dbReference type="InterPro" id="IPR029061">
    <property type="entry name" value="THDP-binding"/>
</dbReference>